<dbReference type="InterPro" id="IPR036291">
    <property type="entry name" value="NAD(P)-bd_dom_sf"/>
</dbReference>
<dbReference type="PROSITE" id="PS52019">
    <property type="entry name" value="PKS_MFAS_DH"/>
    <property type="match status" value="2"/>
</dbReference>
<evidence type="ECO:0000256" key="5">
    <source>
        <dbReference type="PROSITE-ProRule" id="PRU01363"/>
    </source>
</evidence>
<dbReference type="InterPro" id="IPR032821">
    <property type="entry name" value="PKS_assoc"/>
</dbReference>
<keyword evidence="2" id="KW-0597">Phosphoprotein</keyword>
<dbReference type="InterPro" id="IPR049552">
    <property type="entry name" value="PKS_DH_N"/>
</dbReference>
<feature type="domain" description="PKS/mFAS DH" evidence="9">
    <location>
        <begin position="931"/>
        <end position="1218"/>
    </location>
</feature>
<feature type="active site" description="Proton donor; for dehydratase activity" evidence="5">
    <location>
        <position position="2912"/>
    </location>
</feature>
<dbReference type="Pfam" id="PF16197">
    <property type="entry name" value="KAsynt_C_assoc"/>
    <property type="match status" value="2"/>
</dbReference>
<evidence type="ECO:0000256" key="4">
    <source>
        <dbReference type="ARBA" id="ARBA00054155"/>
    </source>
</evidence>
<dbReference type="Pfam" id="PF00109">
    <property type="entry name" value="ketoacyl-synt"/>
    <property type="match status" value="2"/>
</dbReference>
<dbReference type="InterPro" id="IPR013968">
    <property type="entry name" value="PKS_KR"/>
</dbReference>
<evidence type="ECO:0000259" key="9">
    <source>
        <dbReference type="PROSITE" id="PS52019"/>
    </source>
</evidence>
<dbReference type="SUPFAM" id="SSF53901">
    <property type="entry name" value="Thiolase-like"/>
    <property type="match status" value="2"/>
</dbReference>
<dbReference type="GO" id="GO:0004315">
    <property type="term" value="F:3-oxoacyl-[acyl-carrier-protein] synthase activity"/>
    <property type="evidence" value="ECO:0007669"/>
    <property type="project" value="InterPro"/>
</dbReference>
<feature type="domain" description="PKS/mFAS DH" evidence="9">
    <location>
        <begin position="2708"/>
        <end position="2996"/>
    </location>
</feature>
<dbReference type="FunFam" id="3.40.366.10:FF:000002">
    <property type="entry name" value="Probable polyketide synthase 2"/>
    <property type="match status" value="2"/>
</dbReference>
<comment type="caution">
    <text evidence="5">Lacks conserved residue(s) required for the propagation of feature annotation.</text>
</comment>
<dbReference type="GO" id="GO:0004312">
    <property type="term" value="F:fatty acid synthase activity"/>
    <property type="evidence" value="ECO:0007669"/>
    <property type="project" value="TreeGrafter"/>
</dbReference>
<dbReference type="SUPFAM" id="SSF52151">
    <property type="entry name" value="FabD/lysophospholipase-like"/>
    <property type="match status" value="2"/>
</dbReference>
<dbReference type="FunFam" id="3.40.47.10:FF:000019">
    <property type="entry name" value="Polyketide synthase type I"/>
    <property type="match status" value="2"/>
</dbReference>
<dbReference type="InterPro" id="IPR001031">
    <property type="entry name" value="Thioesterase"/>
</dbReference>
<dbReference type="Pfam" id="PF14765">
    <property type="entry name" value="PS-DH"/>
    <property type="match status" value="2"/>
</dbReference>
<dbReference type="InterPro" id="IPR050091">
    <property type="entry name" value="PKS_NRPS_Biosynth_Enz"/>
</dbReference>
<dbReference type="PROSITE" id="PS00012">
    <property type="entry name" value="PHOSPHOPANTETHEINE"/>
    <property type="match status" value="1"/>
</dbReference>
<dbReference type="InterPro" id="IPR006162">
    <property type="entry name" value="Ppantetheine_attach_site"/>
</dbReference>
<dbReference type="CDD" id="cd08956">
    <property type="entry name" value="KR_3_FAS_SDR_x"/>
    <property type="match status" value="2"/>
</dbReference>
<dbReference type="InterPro" id="IPR020806">
    <property type="entry name" value="PKS_PP-bd"/>
</dbReference>
<dbReference type="OrthoDB" id="9778690at2"/>
<dbReference type="Pfam" id="PF00550">
    <property type="entry name" value="PP-binding"/>
    <property type="match status" value="2"/>
</dbReference>
<feature type="domain" description="Carrier" evidence="7">
    <location>
        <begin position="1707"/>
        <end position="1789"/>
    </location>
</feature>
<reference evidence="10 11" key="1">
    <citation type="submission" date="2015-09" db="EMBL/GenBank/DDBJ databases">
        <title>Sorangium comparison.</title>
        <authorList>
            <person name="Zaburannyi N."/>
            <person name="Bunk B."/>
            <person name="Overmann J."/>
            <person name="Mueller R."/>
        </authorList>
    </citation>
    <scope>NUCLEOTIDE SEQUENCE [LARGE SCALE GENOMIC DNA]</scope>
    <source>
        <strain evidence="10 11">So ceGT47</strain>
    </source>
</reference>
<dbReference type="Gene3D" id="3.40.366.10">
    <property type="entry name" value="Malonyl-Coenzyme A Acyl Carrier Protein, domain 2"/>
    <property type="match status" value="2"/>
</dbReference>
<feature type="region of interest" description="C-terminal hotdog fold" evidence="5">
    <location>
        <begin position="2851"/>
        <end position="2996"/>
    </location>
</feature>
<gene>
    <name evidence="10" type="ORF">SOCEGT47_074040</name>
</gene>
<dbReference type="Gene3D" id="1.10.1200.10">
    <property type="entry name" value="ACP-like"/>
    <property type="match status" value="2"/>
</dbReference>
<dbReference type="GO" id="GO:0031177">
    <property type="term" value="F:phosphopantetheine binding"/>
    <property type="evidence" value="ECO:0007669"/>
    <property type="project" value="InterPro"/>
</dbReference>
<dbReference type="InterPro" id="IPR057326">
    <property type="entry name" value="KR_dom"/>
</dbReference>
<comment type="function">
    <text evidence="4">Involved in production of the polyketide antibiotic thailandamide.</text>
</comment>
<dbReference type="InterPro" id="IPR009081">
    <property type="entry name" value="PP-bd_ACP"/>
</dbReference>
<feature type="region of interest" description="N-terminal hotdog fold" evidence="5">
    <location>
        <begin position="2708"/>
        <end position="2833"/>
    </location>
</feature>
<dbReference type="EMBL" id="CP012670">
    <property type="protein sequence ID" value="AUX26834.1"/>
    <property type="molecule type" value="Genomic_DNA"/>
</dbReference>
<dbReference type="Gene3D" id="3.40.50.1820">
    <property type="entry name" value="alpha/beta hydrolase"/>
    <property type="match status" value="1"/>
</dbReference>
<dbReference type="CDD" id="cd00833">
    <property type="entry name" value="PKS"/>
    <property type="match status" value="2"/>
</dbReference>
<dbReference type="GO" id="GO:0006633">
    <property type="term" value="P:fatty acid biosynthetic process"/>
    <property type="evidence" value="ECO:0007669"/>
    <property type="project" value="InterPro"/>
</dbReference>
<name>A0A4P2QAX0_SORCE</name>
<dbReference type="InterPro" id="IPR016035">
    <property type="entry name" value="Acyl_Trfase/lysoPLipase"/>
</dbReference>
<dbReference type="InterPro" id="IPR014030">
    <property type="entry name" value="Ketoacyl_synth_N"/>
</dbReference>
<dbReference type="InterPro" id="IPR018201">
    <property type="entry name" value="Ketoacyl_synth_AS"/>
</dbReference>
<evidence type="ECO:0000259" key="8">
    <source>
        <dbReference type="PROSITE" id="PS52004"/>
    </source>
</evidence>
<dbReference type="InterPro" id="IPR042104">
    <property type="entry name" value="PKS_dehydratase_sf"/>
</dbReference>
<dbReference type="Gene3D" id="3.40.47.10">
    <property type="match status" value="2"/>
</dbReference>
<dbReference type="Gene3D" id="3.40.50.720">
    <property type="entry name" value="NAD(P)-binding Rossmann-like Domain"/>
    <property type="match status" value="2"/>
</dbReference>
<dbReference type="InterPro" id="IPR001227">
    <property type="entry name" value="Ac_transferase_dom_sf"/>
</dbReference>
<dbReference type="PROSITE" id="PS00606">
    <property type="entry name" value="KS3_1"/>
    <property type="match status" value="2"/>
</dbReference>
<sequence length="3856" mass="407086">MQKTEDARLQRAMAAIAVLERRTAELEKERSQPIAIVSMACRLPGGIETPEGYWRLLSEGRDAIEGFPPRWDSLSIYDPDPEAAGKSYAREGGFLRGIDLFDAGFFGVSPREAQSMDPQQRLVLETAWEALERAGVRPASLSESATGVYLGSMGSDYSALQGGDLEALDGYRGTGSAASVISGRVAYSLGLQGPAMTVDTACSSSLVALHLACTGLRQRECDVALAGGVTVMSTPALFVEFSRLKGMARDGRCKSFSARADGAGWAEGCAMLVLKRLSDAQRDGDRVLAVIRGSAVNQDGRSQGLTAPNGPSQQRVIRQALSSCRLTPKDIDAVEAHGTGTNLGDPVEAGALAEVFGPGRAPERPVYLGSSKSNLGHAQAAAGVAGVMKMVLAMQHEELPKTLHAEEPSPHIAWEGSGLSLLQQARPWPRGGRVRRAGVSAFGVSGTNAHVILEEAPALEPKPAPVNAGPLLASSALPLVLSGRDEAALRAQAERWARWLKERPGYRWADVVSAAALHRTHFEARASVLACGAEEAAEGLSALAEGRGHASVSVGKARALGKVVFVFPGQGSQWLGMGRALLEQSAAFAEAVEACDAALKRWTGWSVAAILRGEQGEEVPPFTRVDVVQPALFAMSVGLAAAWRSLGVEPAAVVGHSQGEVAAAVVAGALSLQDGARVVALRSQAVRKCTGKGGMVLVERPVSEVQGYIEPFGEALSIAAVNTASSTVVSGDARAIDELVGSLQAKEVFCRKVNVDYASHSAHMDELLPELASQLASLQPRPSTIPFYSTVTGALLRDDEALDGDYWCRNLRLPVRLDKALVELLADGHGVFVEVSAHPILAMPLTTACAEAQGVVVGSLQRGEGGLSQLGGTLGALHVQGYEVDWKRLFGGQDAKHVELPTYAFQRQRYWLEASKARSDLSSAGLRTAEHPLLGAATRVADTDGYLFTGRLSLRERPWLRDHAVFGKVLFPGTGMLELALSAARAVGGGAVSELILAEPLVLSETEARRVQLSVEAPDAQGRRGFGLYSQPEEAPEDAPWAQHATGTLTDSAFDGASDDDALDDLRTWPVSDSEPINLPELYAQMERRGLQCGPAFRGLVELWRRGNAYYGRVVLPEAVTDGAEAYGAHPALLEAALHALVAAIAEGSSSGAVPLPLAWSDAALHAAGASELRVRCELQEQGAQQITGSLYIADASGEPVATVRGLQLRPVTAEQIRAAMQIDAQHLYRVAFQPVPPVESSSAPGAQVVLGASHGRAALPEALGAEAVADLQAVLARLDRGADAPVRVVVDATALGPSGASVTASAHGATRQALSLLQAWLSDRRFAPLELVWVTRDAIGTDVDDSVDGLAHAPLWGLVRAARAEQPDRRLRLIDIGPEPVDGELLTRALATASEPELVLRGGVLRAARLVRVQPDDDVIPARRLSPEGTVLVTGATGALGQAVTRHLVREHGVRHLLLTSRRGLDAPSARELVQGLRELGARTVAVVACDVSSRAEVASLLAGIDAEHPLTAVLHLAGVADDGALVAQTPERLSRVLAPKIDGALHLHELTRGLDLAALVLFSSAAGTLGAAGQSGGAAASAFLDALAAHRRARGLSATSLVWGDWTPEGRGAAAQGGLAEQARFSRHGLVPMPVQEGMQLLDGALLRPEASLLPVRFDLARLKRGVDAGAELPALMRGLLGSGLRRASSATQGASALRQRLVSLPESERLDSLIKLVQSEAVVVLGLPRGAVVQPGQVFKDLGLDSRMAVELRNRLSAQAQTSLPATLAFDYPTPRAVAELLLKQAFSDLHAAPSARQRRRRQDDEPIAIVSMSSRLPGGIETPEEYWRLLSEGRDAIEGFPPRWDSLSLYDPDPEAVGKSYAREGGFVRDVDHFDASFFGISPREAQSMDPQQRLVLEAAWEALERAGMRPSDLSGSATGVYLGSAGSDYGALQGGGLEDMDGYRMTGNLGSVISGRVAYVLGLQGPAMTVDTACSSSLVALHLACTGLRQRECDVALAGGVTVMSTPALFVEFSRLKGMARDGRCKSFSARADGAGWAEGCAMLVLKRLSDAQRDGDRVLAVVRGSAVNQDGRSQGLTAPNGPSQQRVIRQALSSCRLSPEDIDAVEAHGTGTSLGDPIEAGALAEVFGPGRAPERPVYLGSSKSNLGHTGPAAGAVGVMKMVLAMQHEELPRTLHAEEPSPHIAWEGSGLSLLQQARRWPRGGRVRRAGVSSFGVSGTNAHVILEEAPALEPQPAPVNAGPLLASSALPLVLSGRDEAALRAQAERWARWLKERPGYRWADVVSAAALHRTHFEARAAVLAGSAEEAAEGLSALAEGRGHASVSVGKARALGKVVFVFPGQGSQWLGMGRALLEQSAAFAEAVEACDAALKRWTGWSVAAILRGEQGEEVPPFTRVDVVQPALFAMSVGLVAAWRSLGVEPAAVVGHSQGEVAAAVVAGALSLQDGARVVALRSQAVRKCTGKGGMVLVERPVSEVQGYIEPFGEALSIAAVNTASSTVVSGDARAIDELVGSLQAKEVFCRKVNVDYASHSAHMDELLPELASQLASLQPRPSTIPFYSTVTGALLRDDEALDGDYWCRNLRLPVRLDKALVELLADGHGVFVEVSAHPILAMPLTTACAEAQGVVVGSLQRGEGGLSQLGGTLGALHVQGYEVDWKRLFGGQDARHVELPTYAFQRQRYWLEASKARSDLSSAGLRTAEHPLLGAATRVADTDGYLFTGRLSLRERPWLRDHAVFGKVLFPGTGMLELALTAARAVGGGAVSELILAEPLVLSETEARRVQLSVEAPDAQGRRGFGLYSQPEEAPEDAPWAQHATGTLTDSAFDGASDDDALDELRTWPVPGAEAVDLSGFYERLEARELCYGPAFRGLVELWRRGAAYYGRVVLPEAATDGADEYGVHPALLDAALHTMVAAFAEGTQPDGVVLPFAWSDVVLRAAGASELRVRMELQQADGSKQVTASLRTTDAQGEPVVRVGALQLRWAIAEQIRTATRADTQHVYRVEFQPVSFTEALASGAQVVLRLADGPSSLADALGAEAAVTLEGVLAKLEQGTSALERVVVDATAEGARNHSVISSAHEATRQALSLLQAWLSEPRFAATELVWVTRNAVAAGADDRVDDLVHAPLWGLVRAARNEHPDRRLRLLDVGPGALDGELLARALATTAEPELALRDGAARAARLVRAQPVEEQATARPLDPAGTVLVTGGTGELGQAVAEHLVREHGARHLVLTSRRGLEAPGAHELLKRLEQLGAETVTIAACDVSDRAEVARVLASIAPEHPLTAVWHLAGVLDDGMLVDQTPERLSRVLAPKLDGSLHLHELTQELSLASFVLFSSASGTLGTAGQSNYAAANAFLDALAAHRRGQGLPALSLAWGFWKQAGVGMTAHLGDEDIARIRRVGFVPMSVPEGLQLLDAALLRGEAALLPVHFDLAKLQRALGAGGEQPALLRALLRPGLRKASGATVSASASRDRLLAMTEPERLEALIELVRAEAAAVLKRQGPAAVAPDQPLLELGMDSLMAVQLRNRLATLIGASLPVTAAFTHRTSRALGAYLASLLPSSGGGSPARREPSSIAGEWLRVLKSARAPSARVICFPGAGGAASLFLPLARHIPEDIELVAVQAPGRADRLGEAPVTDMRAFVDEVCGALSDRLDIPTVFFGYSFGTWTAYAALCGAITRRACAAPLGLAVACMTPPGHEQQSMMRSSFNDGDDVIVKNMVAARVWPEASLNDADVRAVLLPSFRADAQLGISYPWGSERVLDVPVLAVAATRDELVPDASTVEAWRRVTTGSFVMRHIEGTHALLFDEPATLARLLARYIETQVRARPGDSPHAVGDRGAYAGESAAG</sequence>
<feature type="region of interest" description="C-terminal hotdog fold" evidence="5">
    <location>
        <begin position="1074"/>
        <end position="1218"/>
    </location>
</feature>
<dbReference type="InterPro" id="IPR016039">
    <property type="entry name" value="Thiolase-like"/>
</dbReference>
<evidence type="ECO:0000313" key="11">
    <source>
        <dbReference type="Proteomes" id="UP000295781"/>
    </source>
</evidence>
<dbReference type="Pfam" id="PF22953">
    <property type="entry name" value="SpnB_Rossmann"/>
    <property type="match status" value="2"/>
</dbReference>
<dbReference type="PROSITE" id="PS50075">
    <property type="entry name" value="CARRIER"/>
    <property type="match status" value="2"/>
</dbReference>
<protein>
    <submittedName>
        <fullName evidence="10">Polyketide synthase</fullName>
    </submittedName>
</protein>
<dbReference type="InterPro" id="IPR036736">
    <property type="entry name" value="ACP-like_sf"/>
</dbReference>
<dbReference type="SMART" id="SM00825">
    <property type="entry name" value="PKS_KS"/>
    <property type="match status" value="2"/>
</dbReference>
<dbReference type="SMART" id="SM00822">
    <property type="entry name" value="PKS_KR"/>
    <property type="match status" value="2"/>
</dbReference>
<keyword evidence="1" id="KW-0596">Phosphopantetheine</keyword>
<dbReference type="Pfam" id="PF00975">
    <property type="entry name" value="Thioesterase"/>
    <property type="match status" value="1"/>
</dbReference>
<dbReference type="Pfam" id="PF00698">
    <property type="entry name" value="Acyl_transf_1"/>
    <property type="match status" value="2"/>
</dbReference>
<dbReference type="SUPFAM" id="SSF47336">
    <property type="entry name" value="ACP-like"/>
    <property type="match status" value="2"/>
</dbReference>
<dbReference type="SMART" id="SM00827">
    <property type="entry name" value="PKS_AT"/>
    <property type="match status" value="2"/>
</dbReference>
<dbReference type="Proteomes" id="UP000295781">
    <property type="component" value="Chromosome"/>
</dbReference>
<evidence type="ECO:0000256" key="3">
    <source>
        <dbReference type="ARBA" id="ARBA00022679"/>
    </source>
</evidence>
<feature type="active site" description="Proton acceptor; for dehydratase activity" evidence="5">
    <location>
        <position position="2740"/>
    </location>
</feature>
<dbReference type="SUPFAM" id="SSF55048">
    <property type="entry name" value="Probable ACP-binding domain of malonyl-CoA ACP transacylase"/>
    <property type="match status" value="2"/>
</dbReference>
<dbReference type="PROSITE" id="PS52004">
    <property type="entry name" value="KS3_2"/>
    <property type="match status" value="2"/>
</dbReference>
<dbReference type="PANTHER" id="PTHR43775">
    <property type="entry name" value="FATTY ACID SYNTHASE"/>
    <property type="match status" value="1"/>
</dbReference>
<dbReference type="Gene3D" id="3.10.129.110">
    <property type="entry name" value="Polyketide synthase dehydratase"/>
    <property type="match status" value="2"/>
</dbReference>
<dbReference type="InterPro" id="IPR049551">
    <property type="entry name" value="PKS_DH_C"/>
</dbReference>
<dbReference type="SMART" id="SM00823">
    <property type="entry name" value="PKS_PP"/>
    <property type="match status" value="2"/>
</dbReference>
<evidence type="ECO:0000256" key="6">
    <source>
        <dbReference type="SAM" id="MobiDB-lite"/>
    </source>
</evidence>
<dbReference type="Pfam" id="PF21089">
    <property type="entry name" value="PKS_DH_N"/>
    <property type="match status" value="2"/>
</dbReference>
<dbReference type="SMART" id="SM00826">
    <property type="entry name" value="PKS_DH"/>
    <property type="match status" value="2"/>
</dbReference>
<dbReference type="SUPFAM" id="SSF53474">
    <property type="entry name" value="alpha/beta-Hydrolases"/>
    <property type="match status" value="1"/>
</dbReference>
<evidence type="ECO:0000256" key="1">
    <source>
        <dbReference type="ARBA" id="ARBA00022450"/>
    </source>
</evidence>
<dbReference type="InterPro" id="IPR055123">
    <property type="entry name" value="SpnB-like_Rossmann"/>
</dbReference>
<evidence type="ECO:0000256" key="2">
    <source>
        <dbReference type="ARBA" id="ARBA00022553"/>
    </source>
</evidence>
<dbReference type="InterPro" id="IPR020841">
    <property type="entry name" value="PKS_Beta-ketoAc_synthase_dom"/>
</dbReference>
<dbReference type="InterPro" id="IPR029058">
    <property type="entry name" value="AB_hydrolase_fold"/>
</dbReference>
<dbReference type="Pfam" id="PF08659">
    <property type="entry name" value="KR"/>
    <property type="match status" value="2"/>
</dbReference>
<dbReference type="InterPro" id="IPR020807">
    <property type="entry name" value="PKS_DH"/>
</dbReference>
<organism evidence="10 11">
    <name type="scientific">Sorangium cellulosum</name>
    <name type="common">Polyangium cellulosum</name>
    <dbReference type="NCBI Taxonomy" id="56"/>
    <lineage>
        <taxon>Bacteria</taxon>
        <taxon>Pseudomonadati</taxon>
        <taxon>Myxococcota</taxon>
        <taxon>Polyangia</taxon>
        <taxon>Polyangiales</taxon>
        <taxon>Polyangiaceae</taxon>
        <taxon>Sorangium</taxon>
    </lineage>
</organism>
<dbReference type="InterPro" id="IPR049900">
    <property type="entry name" value="PKS_mFAS_DH"/>
</dbReference>
<feature type="domain" description="Ketosynthase family 3 (KS3)" evidence="8">
    <location>
        <begin position="1808"/>
        <end position="2232"/>
    </location>
</feature>
<accession>A0A4P2QAX0</accession>
<dbReference type="InterPro" id="IPR016036">
    <property type="entry name" value="Malonyl_transacylase_ACP-bd"/>
</dbReference>
<feature type="region of interest" description="N-terminal hotdog fold" evidence="5">
    <location>
        <begin position="931"/>
        <end position="1056"/>
    </location>
</feature>
<keyword evidence="3" id="KW-0808">Transferase</keyword>
<dbReference type="InterPro" id="IPR014043">
    <property type="entry name" value="Acyl_transferase_dom"/>
</dbReference>
<dbReference type="InterPro" id="IPR014031">
    <property type="entry name" value="Ketoacyl_synth_C"/>
</dbReference>
<feature type="domain" description="Ketosynthase family 3 (KS3)" evidence="8">
    <location>
        <begin position="31"/>
        <end position="455"/>
    </location>
</feature>
<dbReference type="SUPFAM" id="SSF51735">
    <property type="entry name" value="NAD(P)-binding Rossmann-fold domains"/>
    <property type="match status" value="4"/>
</dbReference>
<dbReference type="RefSeq" id="WP_129354698.1">
    <property type="nucleotide sequence ID" value="NZ_CP012670.1"/>
</dbReference>
<dbReference type="Gene3D" id="3.30.70.3290">
    <property type="match status" value="2"/>
</dbReference>
<feature type="region of interest" description="Disordered" evidence="6">
    <location>
        <begin position="3835"/>
        <end position="3856"/>
    </location>
</feature>
<dbReference type="SMART" id="SM01294">
    <property type="entry name" value="PKS_PP_betabranch"/>
    <property type="match status" value="1"/>
</dbReference>
<dbReference type="Pfam" id="PF02801">
    <property type="entry name" value="Ketoacyl-synt_C"/>
    <property type="match status" value="2"/>
</dbReference>
<proteinExistence type="predicted"/>
<evidence type="ECO:0000313" key="10">
    <source>
        <dbReference type="EMBL" id="AUX26834.1"/>
    </source>
</evidence>
<feature type="domain" description="Carrier" evidence="7">
    <location>
        <begin position="3488"/>
        <end position="3566"/>
    </location>
</feature>
<evidence type="ECO:0000259" key="7">
    <source>
        <dbReference type="PROSITE" id="PS50075"/>
    </source>
</evidence>
<dbReference type="PANTHER" id="PTHR43775:SF51">
    <property type="entry name" value="INACTIVE PHENOLPHTHIOCEROL SYNTHESIS POLYKETIDE SYNTHASE TYPE I PKS1-RELATED"/>
    <property type="match status" value="1"/>
</dbReference>